<dbReference type="EMBL" id="JBBJCI010000151">
    <property type="protein sequence ID" value="KAK7241991.1"/>
    <property type="molecule type" value="Genomic_DNA"/>
</dbReference>
<feature type="compositionally biased region" description="Gly residues" evidence="1">
    <location>
        <begin position="360"/>
        <end position="376"/>
    </location>
</feature>
<evidence type="ECO:0000313" key="2">
    <source>
        <dbReference type="EMBL" id="KAK7241991.1"/>
    </source>
</evidence>
<gene>
    <name evidence="2" type="ORF">SO694_00018259</name>
</gene>
<feature type="region of interest" description="Disordered" evidence="1">
    <location>
        <begin position="345"/>
        <end position="404"/>
    </location>
</feature>
<reference evidence="2 3" key="1">
    <citation type="submission" date="2024-03" db="EMBL/GenBank/DDBJ databases">
        <title>Aureococcus anophagefferens CCMP1851 and Kratosvirus quantuckense: Draft genome of a second virus-susceptible host strain in the model system.</title>
        <authorList>
            <person name="Chase E."/>
            <person name="Truchon A.R."/>
            <person name="Schepens W."/>
            <person name="Wilhelm S.W."/>
        </authorList>
    </citation>
    <scope>NUCLEOTIDE SEQUENCE [LARGE SCALE GENOMIC DNA]</scope>
    <source>
        <strain evidence="2 3">CCMP1851</strain>
    </source>
</reference>
<feature type="region of interest" description="Disordered" evidence="1">
    <location>
        <begin position="257"/>
        <end position="279"/>
    </location>
</feature>
<comment type="caution">
    <text evidence="2">The sequence shown here is derived from an EMBL/GenBank/DDBJ whole genome shotgun (WGS) entry which is preliminary data.</text>
</comment>
<name>A0ABR1G0T7_AURAN</name>
<dbReference type="Proteomes" id="UP001363151">
    <property type="component" value="Unassembled WGS sequence"/>
</dbReference>
<keyword evidence="3" id="KW-1185">Reference proteome</keyword>
<accession>A0ABR1G0T7</accession>
<evidence type="ECO:0000256" key="1">
    <source>
        <dbReference type="SAM" id="MobiDB-lite"/>
    </source>
</evidence>
<protein>
    <submittedName>
        <fullName evidence="2">Uncharacterized protein</fullName>
    </submittedName>
</protein>
<sequence>MRRALRGLKCRTHASVEHRDARCVAADDVCAFSLVRLLCGFRVTPARGAAAAALAALRGADASWDEDRDDGSVLCKGEGVDVSFPKRLDVNLALWAEGERDAPGSFVSRATLAAGGRATSILCESLDALILEQRDLTFGKRAQHLVIWRVAKSAKRLRRLVELLGARRPAHRDAHRPRAAVDAADRVGLDAAELARCDALFASSLVDASLVRPLEHLALRAFGDAADLALPPNFAAKWDAVLAPLVSLVDTFAGAAAPRGRQRDGPRGAPRSTTSTSAPRVGRLKGWLLPIVHGEVGGAEAAARVRRRFGPSASRVTTASSGVGAARIASSFASTRWSAAVDSARPAAPSRARLRSRGDSGLGGAGFSGDAGGSGGATRSSGRRGGGALERRPQERRRAIAAKM</sequence>
<organism evidence="2 3">
    <name type="scientific">Aureococcus anophagefferens</name>
    <name type="common">Harmful bloom alga</name>
    <dbReference type="NCBI Taxonomy" id="44056"/>
    <lineage>
        <taxon>Eukaryota</taxon>
        <taxon>Sar</taxon>
        <taxon>Stramenopiles</taxon>
        <taxon>Ochrophyta</taxon>
        <taxon>Pelagophyceae</taxon>
        <taxon>Pelagomonadales</taxon>
        <taxon>Pelagomonadaceae</taxon>
        <taxon>Aureococcus</taxon>
    </lineage>
</organism>
<feature type="compositionally biased region" description="Basic and acidic residues" evidence="1">
    <location>
        <begin position="389"/>
        <end position="398"/>
    </location>
</feature>
<proteinExistence type="predicted"/>
<evidence type="ECO:0000313" key="3">
    <source>
        <dbReference type="Proteomes" id="UP001363151"/>
    </source>
</evidence>